<evidence type="ECO:0008006" key="4">
    <source>
        <dbReference type="Google" id="ProtNLM"/>
    </source>
</evidence>
<feature type="transmembrane region" description="Helical" evidence="1">
    <location>
        <begin position="60"/>
        <end position="82"/>
    </location>
</feature>
<comment type="caution">
    <text evidence="2">The sequence shown here is derived from an EMBL/GenBank/DDBJ whole genome shotgun (WGS) entry which is preliminary data.</text>
</comment>
<keyword evidence="1" id="KW-0812">Transmembrane</keyword>
<proteinExistence type="predicted"/>
<evidence type="ECO:0000313" key="2">
    <source>
        <dbReference type="EMBL" id="HIU36246.1"/>
    </source>
</evidence>
<reference evidence="2" key="2">
    <citation type="journal article" date="2021" name="PeerJ">
        <title>Extensive microbial diversity within the chicken gut microbiome revealed by metagenomics and culture.</title>
        <authorList>
            <person name="Gilroy R."/>
            <person name="Ravi A."/>
            <person name="Getino M."/>
            <person name="Pursley I."/>
            <person name="Horton D.L."/>
            <person name="Alikhan N.F."/>
            <person name="Baker D."/>
            <person name="Gharbi K."/>
            <person name="Hall N."/>
            <person name="Watson M."/>
            <person name="Adriaenssens E.M."/>
            <person name="Foster-Nyarko E."/>
            <person name="Jarju S."/>
            <person name="Secka A."/>
            <person name="Antonio M."/>
            <person name="Oren A."/>
            <person name="Chaudhuri R.R."/>
            <person name="La Ragione R."/>
            <person name="Hildebrand F."/>
            <person name="Pallen M.J."/>
        </authorList>
    </citation>
    <scope>NUCLEOTIDE SEQUENCE</scope>
    <source>
        <strain evidence="2">ChiGjej1B1-19959</strain>
    </source>
</reference>
<name>A0A9D1IGE6_9FIRM</name>
<dbReference type="Pfam" id="PF06541">
    <property type="entry name" value="ABC_trans_CmpB"/>
    <property type="match status" value="1"/>
</dbReference>
<evidence type="ECO:0000313" key="3">
    <source>
        <dbReference type="Proteomes" id="UP000824071"/>
    </source>
</evidence>
<protein>
    <recommendedName>
        <fullName evidence="4">ABC-transporter type IV</fullName>
    </recommendedName>
</protein>
<dbReference type="Proteomes" id="UP000824071">
    <property type="component" value="Unassembled WGS sequence"/>
</dbReference>
<gene>
    <name evidence="2" type="ORF">IAC53_06575</name>
</gene>
<accession>A0A9D1IGE6</accession>
<evidence type="ECO:0000256" key="1">
    <source>
        <dbReference type="SAM" id="Phobius"/>
    </source>
</evidence>
<dbReference type="InterPro" id="IPR010540">
    <property type="entry name" value="CmpB_TMEM229"/>
</dbReference>
<keyword evidence="1" id="KW-1133">Transmembrane helix</keyword>
<dbReference type="AlphaFoldDB" id="A0A9D1IGE6"/>
<dbReference type="EMBL" id="DVMW01000037">
    <property type="protein sequence ID" value="HIU36246.1"/>
    <property type="molecule type" value="Genomic_DNA"/>
</dbReference>
<feature type="transmembrane region" description="Helical" evidence="1">
    <location>
        <begin position="7"/>
        <end position="25"/>
    </location>
</feature>
<reference evidence="2" key="1">
    <citation type="submission" date="2020-10" db="EMBL/GenBank/DDBJ databases">
        <authorList>
            <person name="Gilroy R."/>
        </authorList>
    </citation>
    <scope>NUCLEOTIDE SEQUENCE</scope>
    <source>
        <strain evidence="2">ChiGjej1B1-19959</strain>
    </source>
</reference>
<sequence>MKRIREFVCVYSFGAAAYCLVEILFRGFTHWSMGLTGGAALLGLYCVNNRFRRRPILSRCFMGCLLITALELCVGLVVNKALHWQVWDYSGLPLNLYGQICPRFSLCWFLLSIPGCGLCRLLQKQFGAPNGRASAGKNAL</sequence>
<feature type="transmembrane region" description="Helical" evidence="1">
    <location>
        <begin position="31"/>
        <end position="48"/>
    </location>
</feature>
<keyword evidence="1" id="KW-0472">Membrane</keyword>
<organism evidence="2 3">
    <name type="scientific">Candidatus Fimenecus excrementigallinarum</name>
    <dbReference type="NCBI Taxonomy" id="2840816"/>
    <lineage>
        <taxon>Bacteria</taxon>
        <taxon>Bacillati</taxon>
        <taxon>Bacillota</taxon>
        <taxon>Clostridia</taxon>
        <taxon>Candidatus Fimenecus</taxon>
    </lineage>
</organism>
<feature type="transmembrane region" description="Helical" evidence="1">
    <location>
        <begin position="102"/>
        <end position="122"/>
    </location>
</feature>